<geneLocation type="mitochondrion" evidence="13"/>
<evidence type="ECO:0000256" key="6">
    <source>
        <dbReference type="ARBA" id="ARBA00022781"/>
    </source>
</evidence>
<keyword evidence="10" id="KW-0066">ATP synthesis</keyword>
<evidence type="ECO:0000256" key="12">
    <source>
        <dbReference type="SAM" id="Phobius"/>
    </source>
</evidence>
<keyword evidence="9 12" id="KW-0472">Membrane</keyword>
<dbReference type="PRINTS" id="PR00123">
    <property type="entry name" value="ATPASEA"/>
</dbReference>
<proteinExistence type="inferred from homology"/>
<evidence type="ECO:0000313" key="13">
    <source>
        <dbReference type="EMBL" id="UGN61567.1"/>
    </source>
</evidence>
<keyword evidence="8" id="KW-0406">Ion transport</keyword>
<dbReference type="PROSITE" id="PS00449">
    <property type="entry name" value="ATPASE_A"/>
    <property type="match status" value="1"/>
</dbReference>
<reference evidence="13" key="1">
    <citation type="submission" date="2020-11" db="EMBL/GenBank/DDBJ databases">
        <title>Mitogenomic phylogeny of Typhlocybinae (Hemiptera: Cicadellidae): tribal classification and character evolution.</title>
        <authorList>
            <person name="Yan B."/>
            <person name="Yang M."/>
        </authorList>
    </citation>
    <scope>NUCLEOTIDE SEQUENCE</scope>
</reference>
<name>A0A9E7BYK7_9HEMI</name>
<dbReference type="CDD" id="cd00310">
    <property type="entry name" value="ATP-synt_Fo_a_6"/>
    <property type="match status" value="1"/>
</dbReference>
<dbReference type="GO" id="GO:0046933">
    <property type="term" value="F:proton-transporting ATP synthase activity, rotational mechanism"/>
    <property type="evidence" value="ECO:0007669"/>
    <property type="project" value="TreeGrafter"/>
</dbReference>
<dbReference type="NCBIfam" id="TIGR01131">
    <property type="entry name" value="ATP_synt_6_or_A"/>
    <property type="match status" value="1"/>
</dbReference>
<dbReference type="InterPro" id="IPR035908">
    <property type="entry name" value="F0_ATP_A_sf"/>
</dbReference>
<dbReference type="Gene3D" id="1.20.120.220">
    <property type="entry name" value="ATP synthase, F0 complex, subunit A"/>
    <property type="match status" value="1"/>
</dbReference>
<evidence type="ECO:0000256" key="5">
    <source>
        <dbReference type="ARBA" id="ARBA00022692"/>
    </source>
</evidence>
<comment type="subcellular location">
    <subcellularLocation>
        <location evidence="1">Membrane</location>
        <topology evidence="1">Multi-pass membrane protein</topology>
    </subcellularLocation>
    <subcellularLocation>
        <location evidence="11">Mitochondrion inner membrane</location>
        <topology evidence="11">Multi-pass membrane protein</topology>
    </subcellularLocation>
</comment>
<dbReference type="SUPFAM" id="SSF81336">
    <property type="entry name" value="F1F0 ATP synthase subunit A"/>
    <property type="match status" value="1"/>
</dbReference>
<keyword evidence="13" id="KW-0496">Mitochondrion</keyword>
<dbReference type="AlphaFoldDB" id="A0A9E7BYK7"/>
<dbReference type="PANTHER" id="PTHR11410">
    <property type="entry name" value="ATP SYNTHASE SUBUNIT A"/>
    <property type="match status" value="1"/>
</dbReference>
<evidence type="ECO:0000256" key="3">
    <source>
        <dbReference type="ARBA" id="ARBA00022448"/>
    </source>
</evidence>
<dbReference type="InterPro" id="IPR000568">
    <property type="entry name" value="ATP_synth_F0_asu"/>
</dbReference>
<keyword evidence="4" id="KW-0138">CF(0)</keyword>
<keyword evidence="5 12" id="KW-0812">Transmembrane</keyword>
<feature type="transmembrane region" description="Helical" evidence="12">
    <location>
        <begin position="95"/>
        <end position="115"/>
    </location>
</feature>
<dbReference type="EMBL" id="MW284843">
    <property type="protein sequence ID" value="UGN61567.1"/>
    <property type="molecule type" value="Genomic_DNA"/>
</dbReference>
<feature type="transmembrane region" description="Helical" evidence="12">
    <location>
        <begin position="122"/>
        <end position="141"/>
    </location>
</feature>
<feature type="transmembrane region" description="Helical" evidence="12">
    <location>
        <begin position="6"/>
        <end position="30"/>
    </location>
</feature>
<evidence type="ECO:0000256" key="7">
    <source>
        <dbReference type="ARBA" id="ARBA00022989"/>
    </source>
</evidence>
<feature type="transmembrane region" description="Helical" evidence="12">
    <location>
        <begin position="67"/>
        <end position="89"/>
    </location>
</feature>
<dbReference type="GO" id="GO:0045259">
    <property type="term" value="C:proton-transporting ATP synthase complex"/>
    <property type="evidence" value="ECO:0007669"/>
    <property type="project" value="UniProtKB-KW"/>
</dbReference>
<sequence length="216" mass="24621">MMNNLFSVFDPCTGLLSMNWLSTLIFMILMPYKMWMTQNKITLTMSMITKTLNKEMLMLMKYKGTNLIMISLFMLLLFNNLMGLAPYVFTSSAHLTFSLTMALPLWVALMMYGWINKTNLMFSHLVPNGTPAILMPFMVMIETISNIIRPGSLAVRLTANMIAGHLLMTLLGSDKSTIMLISTMIIFIMLMMFELAVAMIQSYVFMTLMTLYSSEI</sequence>
<evidence type="ECO:0000256" key="2">
    <source>
        <dbReference type="ARBA" id="ARBA00006810"/>
    </source>
</evidence>
<feature type="transmembrane region" description="Helical" evidence="12">
    <location>
        <begin position="178"/>
        <end position="204"/>
    </location>
</feature>
<accession>A0A9E7BYK7</accession>
<dbReference type="InterPro" id="IPR045083">
    <property type="entry name" value="ATP_synth_F0_asu_bact/mt"/>
</dbReference>
<protein>
    <recommendedName>
        <fullName evidence="11">ATP synthase subunit a</fullName>
    </recommendedName>
</protein>
<dbReference type="InterPro" id="IPR023011">
    <property type="entry name" value="ATP_synth_F0_asu_AS"/>
</dbReference>
<keyword evidence="7 12" id="KW-1133">Transmembrane helix</keyword>
<evidence type="ECO:0000256" key="1">
    <source>
        <dbReference type="ARBA" id="ARBA00004141"/>
    </source>
</evidence>
<comment type="similarity">
    <text evidence="2">Belongs to the ATPase A chain family.</text>
</comment>
<evidence type="ECO:0000256" key="9">
    <source>
        <dbReference type="ARBA" id="ARBA00023136"/>
    </source>
</evidence>
<evidence type="ECO:0000256" key="8">
    <source>
        <dbReference type="ARBA" id="ARBA00023065"/>
    </source>
</evidence>
<keyword evidence="3" id="KW-0813">Transport</keyword>
<organism evidence="13">
    <name type="scientific">Paracyba sp</name>
    <dbReference type="NCBI Taxonomy" id="2893160"/>
    <lineage>
        <taxon>Eukaryota</taxon>
        <taxon>Metazoa</taxon>
        <taxon>Ecdysozoa</taxon>
        <taxon>Arthropoda</taxon>
        <taxon>Hexapoda</taxon>
        <taxon>Insecta</taxon>
        <taxon>Pterygota</taxon>
        <taxon>Neoptera</taxon>
        <taxon>Paraneoptera</taxon>
        <taxon>Hemiptera</taxon>
        <taxon>Auchenorrhyncha</taxon>
        <taxon>Membracoidea</taxon>
        <taxon>Cicadellidae</taxon>
        <taxon>Typhlocybinae</taxon>
        <taxon>Typhlocybini</taxon>
        <taxon>Paracyba</taxon>
    </lineage>
</organism>
<dbReference type="PANTHER" id="PTHR11410:SF0">
    <property type="entry name" value="ATP SYNTHASE SUBUNIT A"/>
    <property type="match status" value="1"/>
</dbReference>
<evidence type="ECO:0000256" key="11">
    <source>
        <dbReference type="RuleBase" id="RU004450"/>
    </source>
</evidence>
<dbReference type="Pfam" id="PF00119">
    <property type="entry name" value="ATP-synt_A"/>
    <property type="match status" value="1"/>
</dbReference>
<dbReference type="GO" id="GO:0005743">
    <property type="term" value="C:mitochondrial inner membrane"/>
    <property type="evidence" value="ECO:0007669"/>
    <property type="project" value="UniProtKB-SubCell"/>
</dbReference>
<keyword evidence="6" id="KW-0375">Hydrogen ion transport</keyword>
<gene>
    <name evidence="13" type="primary">ATP6</name>
</gene>
<evidence type="ECO:0000256" key="10">
    <source>
        <dbReference type="ARBA" id="ARBA00023310"/>
    </source>
</evidence>
<evidence type="ECO:0000256" key="4">
    <source>
        <dbReference type="ARBA" id="ARBA00022547"/>
    </source>
</evidence>